<sequence>MPTSRTVAALTVAGLMLVAACSDDEPTTSPTPPSFTFASTTSTTTVPDTTVPGDDSSTVPETTVPPTPPPTDATTTTTEPLSTQELILRGDGLGSARFGAAPQGVVEYVTSVLGGNTGDTGWVDPFAFADCGAGGAATKARRVDWGVLSLLFSDASTYAIDREHFIGYEYGRVGEIGDEPVGLHTPGDVGLGSRVIDLFAEFPEASVNEGDEDVGIPPNYYVSDVFYGLLTGTADDDFVTVIFGGYGCGE</sequence>
<feature type="signal peptide" evidence="2">
    <location>
        <begin position="1"/>
        <end position="24"/>
    </location>
</feature>
<dbReference type="PROSITE" id="PS51257">
    <property type="entry name" value="PROKAR_LIPOPROTEIN"/>
    <property type="match status" value="1"/>
</dbReference>
<dbReference type="EMBL" id="SOAU01000001">
    <property type="protein sequence ID" value="TDT17210.1"/>
    <property type="molecule type" value="Genomic_DNA"/>
</dbReference>
<dbReference type="AlphaFoldDB" id="A0A4R7I1Z3"/>
<feature type="chain" id="PRO_5039224458" evidence="2">
    <location>
        <begin position="25"/>
        <end position="250"/>
    </location>
</feature>
<organism evidence="3 4">
    <name type="scientific">Ilumatobacter fluminis</name>
    <dbReference type="NCBI Taxonomy" id="467091"/>
    <lineage>
        <taxon>Bacteria</taxon>
        <taxon>Bacillati</taxon>
        <taxon>Actinomycetota</taxon>
        <taxon>Acidimicrobiia</taxon>
        <taxon>Acidimicrobiales</taxon>
        <taxon>Ilumatobacteraceae</taxon>
        <taxon>Ilumatobacter</taxon>
    </lineage>
</organism>
<protein>
    <submittedName>
        <fullName evidence="3">Uncharacterized protein</fullName>
    </submittedName>
</protein>
<feature type="region of interest" description="Disordered" evidence="1">
    <location>
        <begin position="23"/>
        <end position="80"/>
    </location>
</feature>
<gene>
    <name evidence="3" type="ORF">BDK89_2818</name>
</gene>
<comment type="caution">
    <text evidence="3">The sequence shown here is derived from an EMBL/GenBank/DDBJ whole genome shotgun (WGS) entry which is preliminary data.</text>
</comment>
<dbReference type="RefSeq" id="WP_133869511.1">
    <property type="nucleotide sequence ID" value="NZ_SOAU01000001.1"/>
</dbReference>
<evidence type="ECO:0000313" key="3">
    <source>
        <dbReference type="EMBL" id="TDT17210.1"/>
    </source>
</evidence>
<dbReference type="OrthoDB" id="9922163at2"/>
<reference evidence="3 4" key="1">
    <citation type="submission" date="2019-03" db="EMBL/GenBank/DDBJ databases">
        <title>Sequencing the genomes of 1000 actinobacteria strains.</title>
        <authorList>
            <person name="Klenk H.-P."/>
        </authorList>
    </citation>
    <scope>NUCLEOTIDE SEQUENCE [LARGE SCALE GENOMIC DNA]</scope>
    <source>
        <strain evidence="3 4">DSM 18936</strain>
    </source>
</reference>
<proteinExistence type="predicted"/>
<accession>A0A4R7I1Z3</accession>
<dbReference type="Proteomes" id="UP000294558">
    <property type="component" value="Unassembled WGS sequence"/>
</dbReference>
<name>A0A4R7I1Z3_9ACTN</name>
<feature type="compositionally biased region" description="Low complexity" evidence="1">
    <location>
        <begin position="34"/>
        <end position="62"/>
    </location>
</feature>
<keyword evidence="2" id="KW-0732">Signal</keyword>
<evidence type="ECO:0000313" key="4">
    <source>
        <dbReference type="Proteomes" id="UP000294558"/>
    </source>
</evidence>
<evidence type="ECO:0000256" key="2">
    <source>
        <dbReference type="SAM" id="SignalP"/>
    </source>
</evidence>
<evidence type="ECO:0000256" key="1">
    <source>
        <dbReference type="SAM" id="MobiDB-lite"/>
    </source>
</evidence>
<keyword evidence="4" id="KW-1185">Reference proteome</keyword>